<accession>A0A553ZRP3</accession>
<dbReference type="Pfam" id="PF19465">
    <property type="entry name" value="DUF6002"/>
    <property type="match status" value="1"/>
</dbReference>
<protein>
    <submittedName>
        <fullName evidence="1">Uncharacterized protein</fullName>
    </submittedName>
</protein>
<dbReference type="InterPro" id="IPR046044">
    <property type="entry name" value="DUF6002"/>
</dbReference>
<comment type="caution">
    <text evidence="1">The sequence shown here is derived from an EMBL/GenBank/DDBJ whole genome shotgun (WGS) entry which is preliminary data.</text>
</comment>
<evidence type="ECO:0000313" key="2">
    <source>
        <dbReference type="Proteomes" id="UP000320888"/>
    </source>
</evidence>
<name>A0A553ZRP3_9ACTN</name>
<evidence type="ECO:0000313" key="1">
    <source>
        <dbReference type="EMBL" id="TSB44148.1"/>
    </source>
</evidence>
<sequence length="453" mass="49181">MSETGRATSTGQVVHNALDRYFEEVRTAARKVGAERATEPEIPLELAEKHPAFAAFTEVTDIGLTQVESRTHILDLMRNPGARTTKTMASLLMIARAAAHIRRTGERVLLFTPTSGNKGTALRDAVARAYATGLASPDELRIVMLAPDASRSKLRDCALAGDQTLRTANPVVLARVDQPADVKLLSSEVVERHAAEILDTTGFRIWYTLDLDNYRIADATRAFAEAELLPITADSAPRVHVHSVSSAFGLLGYHLGHRLLTEGLPGRTAPARHPGFYLVQQLATADMVTSLLGMKVPDYEHDEAAGVWRQDAAPEFPAVTDNPKEVIDATFYTKEPPTRAKINEIVAHHGGGGIVVSRRECLERFDQVRALAANAGIAITADPTLIREWSLVKALTGVLVSRERGLLAPDTEVVVHGSGYYSDELLPALREEHLTRVDTVNDLARAVLAAAHA</sequence>
<dbReference type="AlphaFoldDB" id="A0A553ZRP3"/>
<reference evidence="1 2" key="1">
    <citation type="submission" date="2019-07" db="EMBL/GenBank/DDBJ databases">
        <title>Draft genome for Streptomyces benahoarensis MZ03-48.</title>
        <authorList>
            <person name="Gonzalez-Pimentel J.L."/>
        </authorList>
    </citation>
    <scope>NUCLEOTIDE SEQUENCE [LARGE SCALE GENOMIC DNA]</scope>
    <source>
        <strain evidence="1 2">MZ03-48</strain>
    </source>
</reference>
<gene>
    <name evidence="1" type="ORF">FNZ23_00615</name>
</gene>
<proteinExistence type="predicted"/>
<organism evidence="1 2">
    <name type="scientific">Streptomyces benahoarensis</name>
    <dbReference type="NCBI Taxonomy" id="2595054"/>
    <lineage>
        <taxon>Bacteria</taxon>
        <taxon>Bacillati</taxon>
        <taxon>Actinomycetota</taxon>
        <taxon>Actinomycetes</taxon>
        <taxon>Kitasatosporales</taxon>
        <taxon>Streptomycetaceae</taxon>
        <taxon>Streptomyces</taxon>
    </lineage>
</organism>
<dbReference type="EMBL" id="VKLS01000002">
    <property type="protein sequence ID" value="TSB44148.1"/>
    <property type="molecule type" value="Genomic_DNA"/>
</dbReference>
<keyword evidence="2" id="KW-1185">Reference proteome</keyword>
<dbReference type="Proteomes" id="UP000320888">
    <property type="component" value="Unassembled WGS sequence"/>
</dbReference>